<name>A0A511T0S6_MYXFU</name>
<dbReference type="Gene3D" id="2.60.40.1120">
    <property type="entry name" value="Carboxypeptidase-like, regulatory domain"/>
    <property type="match status" value="1"/>
</dbReference>
<dbReference type="Proteomes" id="UP000321514">
    <property type="component" value="Unassembled WGS sequence"/>
</dbReference>
<dbReference type="Pfam" id="PF12450">
    <property type="entry name" value="vWF_A"/>
    <property type="match status" value="1"/>
</dbReference>
<keyword evidence="2" id="KW-0732">Signal</keyword>
<dbReference type="EMBL" id="FOIB01000004">
    <property type="protein sequence ID" value="SET96987.1"/>
    <property type="molecule type" value="Genomic_DNA"/>
</dbReference>
<dbReference type="Pfam" id="PF13620">
    <property type="entry name" value="CarboxypepD_reg"/>
    <property type="match status" value="1"/>
</dbReference>
<evidence type="ECO:0000313" key="8">
    <source>
        <dbReference type="Proteomes" id="UP000321514"/>
    </source>
</evidence>
<dbReference type="STRING" id="1334629.MFUL124B02_37080"/>
<feature type="chain" id="PRO_5022914239" evidence="2">
    <location>
        <begin position="30"/>
        <end position="468"/>
    </location>
</feature>
<feature type="domain" description="Uncharacterised protein YfbK N-terminal" evidence="4">
    <location>
        <begin position="193"/>
        <end position="275"/>
    </location>
</feature>
<dbReference type="EMBL" id="BJXR01000023">
    <property type="protein sequence ID" value="GEN07252.1"/>
    <property type="molecule type" value="Genomic_DNA"/>
</dbReference>
<organism evidence="5 8">
    <name type="scientific">Myxococcus fulvus</name>
    <dbReference type="NCBI Taxonomy" id="33"/>
    <lineage>
        <taxon>Bacteria</taxon>
        <taxon>Pseudomonadati</taxon>
        <taxon>Myxococcota</taxon>
        <taxon>Myxococcia</taxon>
        <taxon>Myxococcales</taxon>
        <taxon>Cystobacterineae</taxon>
        <taxon>Myxococcaceae</taxon>
        <taxon>Myxococcus</taxon>
    </lineage>
</organism>
<dbReference type="SUPFAM" id="SSF49452">
    <property type="entry name" value="Starch-binding domain-like"/>
    <property type="match status" value="1"/>
</dbReference>
<evidence type="ECO:0000259" key="3">
    <source>
        <dbReference type="Pfam" id="PF12034"/>
    </source>
</evidence>
<sequence>MSRVKPSMKSALLRSLCGVLLCLAAPAWAQVGEVTGVVSEAQDARPLAGVKVHAASSVLPSPRTVTTDERGQYRLTSLPVGLYTLRFEKESFQPVTREGVRVEAGRTLSVAAALQALPVSHHPFASLTPFAPPLRLESDGVAWMAVPRAGDIRDRAPPWALPQVSLLATEGSGERRYVPGSKFLRDSDLRGHGVNPTIDTEEENASTYPLRVSMASYALTRGHLERDSLPAEEAVRVEDFVNSFSPKEGGEDAGPFIVDVEGFPSPSRKGYHVVRVTLRTRAAFSDVGVQLEFDKRAVARYRLVGYENPSATPPEPLGDDVTPDPVPLSAGASVTAIYEVKLIAPAIAFGVLRILYEEGENTMWRRAHKLLPSSVLRSSMARASADTRLTYVAAAFAEKLRGSPWTRSLDWTRLHALWQDLGEPMVSRPDVASLGTLIKKAGTLDTRKERPGADGASLDPDLLPSSGR</sequence>
<keyword evidence="7" id="KW-1185">Reference proteome</keyword>
<dbReference type="OrthoDB" id="9805121at2"/>
<feature type="region of interest" description="Disordered" evidence="1">
    <location>
        <begin position="443"/>
        <end position="468"/>
    </location>
</feature>
<feature type="signal peptide" evidence="2">
    <location>
        <begin position="1"/>
        <end position="29"/>
    </location>
</feature>
<dbReference type="InterPro" id="IPR013784">
    <property type="entry name" value="Carb-bd-like_fold"/>
</dbReference>
<evidence type="ECO:0000259" key="4">
    <source>
        <dbReference type="Pfam" id="PF12450"/>
    </source>
</evidence>
<dbReference type="Pfam" id="PF12034">
    <property type="entry name" value="YfbK_C"/>
    <property type="match status" value="1"/>
</dbReference>
<evidence type="ECO:0000313" key="7">
    <source>
        <dbReference type="Proteomes" id="UP000183760"/>
    </source>
</evidence>
<evidence type="ECO:0000256" key="2">
    <source>
        <dbReference type="SAM" id="SignalP"/>
    </source>
</evidence>
<reference evidence="6 7" key="1">
    <citation type="submission" date="2016-10" db="EMBL/GenBank/DDBJ databases">
        <authorList>
            <person name="Varghese N."/>
            <person name="Submissions S."/>
        </authorList>
    </citation>
    <scope>NUCLEOTIDE SEQUENCE [LARGE SCALE GENOMIC DNA]</scope>
    <source>
        <strain evidence="6 7">DSM 16525</strain>
    </source>
</reference>
<dbReference type="InterPro" id="IPR022156">
    <property type="entry name" value="Uncharacterised_YfbK_N"/>
</dbReference>
<dbReference type="GO" id="GO:0030246">
    <property type="term" value="F:carbohydrate binding"/>
    <property type="evidence" value="ECO:0007669"/>
    <property type="project" value="InterPro"/>
</dbReference>
<accession>A0A511T0S6</accession>
<evidence type="ECO:0000313" key="5">
    <source>
        <dbReference type="EMBL" id="GEN07252.1"/>
    </source>
</evidence>
<dbReference type="Proteomes" id="UP000183760">
    <property type="component" value="Unassembled WGS sequence"/>
</dbReference>
<gene>
    <name evidence="5" type="ORF">MFU01_22890</name>
    <name evidence="6" type="ORF">SAMN05443572_104124</name>
</gene>
<reference evidence="5 8" key="2">
    <citation type="submission" date="2019-07" db="EMBL/GenBank/DDBJ databases">
        <title>Whole genome shotgun sequence of Myxococcus fulvus NBRC 100333.</title>
        <authorList>
            <person name="Hosoyama A."/>
            <person name="Uohara A."/>
            <person name="Ohji S."/>
            <person name="Ichikawa N."/>
        </authorList>
    </citation>
    <scope>NUCLEOTIDE SEQUENCE [LARGE SCALE GENOMIC DNA]</scope>
    <source>
        <strain evidence="5 8">NBRC 100333</strain>
    </source>
</reference>
<protein>
    <submittedName>
        <fullName evidence="5">Uncharacterized protein</fullName>
    </submittedName>
</protein>
<evidence type="ECO:0000256" key="1">
    <source>
        <dbReference type="SAM" id="MobiDB-lite"/>
    </source>
</evidence>
<dbReference type="RefSeq" id="WP_143097135.1">
    <property type="nucleotide sequence ID" value="NZ_BJXR01000023.1"/>
</dbReference>
<dbReference type="AlphaFoldDB" id="A0A511T0S6"/>
<feature type="domain" description="Uncharacterized protein YfbK C-terminal" evidence="3">
    <location>
        <begin position="285"/>
        <end position="417"/>
    </location>
</feature>
<evidence type="ECO:0000313" key="6">
    <source>
        <dbReference type="EMBL" id="SET96987.1"/>
    </source>
</evidence>
<comment type="caution">
    <text evidence="5">The sequence shown here is derived from an EMBL/GenBank/DDBJ whole genome shotgun (WGS) entry which is preliminary data.</text>
</comment>
<dbReference type="InterPro" id="IPR021908">
    <property type="entry name" value="YfbK_C"/>
</dbReference>
<proteinExistence type="predicted"/>